<evidence type="ECO:0000313" key="1">
    <source>
        <dbReference type="EMBL" id="ENN80148.1"/>
    </source>
</evidence>
<proteinExistence type="predicted"/>
<accession>N6TQ50</accession>
<name>N6TQ50_DENPD</name>
<protein>
    <submittedName>
        <fullName evidence="1">Uncharacterized protein</fullName>
    </submittedName>
</protein>
<dbReference type="EMBL" id="KB740591">
    <property type="protein sequence ID" value="ENN80148.1"/>
    <property type="molecule type" value="Genomic_DNA"/>
</dbReference>
<organism evidence="1">
    <name type="scientific">Dendroctonus ponderosae</name>
    <name type="common">Mountain pine beetle</name>
    <dbReference type="NCBI Taxonomy" id="77166"/>
    <lineage>
        <taxon>Eukaryota</taxon>
        <taxon>Metazoa</taxon>
        <taxon>Ecdysozoa</taxon>
        <taxon>Arthropoda</taxon>
        <taxon>Hexapoda</taxon>
        <taxon>Insecta</taxon>
        <taxon>Pterygota</taxon>
        <taxon>Neoptera</taxon>
        <taxon>Endopterygota</taxon>
        <taxon>Coleoptera</taxon>
        <taxon>Polyphaga</taxon>
        <taxon>Cucujiformia</taxon>
        <taxon>Curculionidae</taxon>
        <taxon>Scolytinae</taxon>
        <taxon>Dendroctonus</taxon>
    </lineage>
</organism>
<dbReference type="HOGENOM" id="CLU_3413305_0_0_1"/>
<dbReference type="AlphaFoldDB" id="N6TQ50"/>
<sequence length="28" mass="3220">MVVPIYGEPGTLYSQYPRANFVKYPKNS</sequence>
<feature type="non-terminal residue" evidence="1">
    <location>
        <position position="1"/>
    </location>
</feature>
<reference evidence="1" key="1">
    <citation type="journal article" date="2013" name="Genome Biol.">
        <title>Draft genome of the mountain pine beetle, Dendroctonus ponderosae Hopkins, a major forest pest.</title>
        <authorList>
            <person name="Keeling C.I."/>
            <person name="Yuen M.M."/>
            <person name="Liao N.Y."/>
            <person name="Docking T.R."/>
            <person name="Chan S.K."/>
            <person name="Taylor G.A."/>
            <person name="Palmquist D.L."/>
            <person name="Jackman S.D."/>
            <person name="Nguyen A."/>
            <person name="Li M."/>
            <person name="Henderson H."/>
            <person name="Janes J.K."/>
            <person name="Zhao Y."/>
            <person name="Pandoh P."/>
            <person name="Moore R."/>
            <person name="Sperling F.A."/>
            <person name="Huber D.P."/>
            <person name="Birol I."/>
            <person name="Jones S.J."/>
            <person name="Bohlmann J."/>
        </authorList>
    </citation>
    <scope>NUCLEOTIDE SEQUENCE</scope>
</reference>
<gene>
    <name evidence="1" type="ORF">YQE_03412</name>
</gene>